<dbReference type="Proteomes" id="UP000315724">
    <property type="component" value="Chromosome"/>
</dbReference>
<keyword evidence="7" id="KW-1185">Reference proteome</keyword>
<dbReference type="PANTHER" id="PTHR30386:SF26">
    <property type="entry name" value="TRANSPORT PROTEIN COMB"/>
    <property type="match status" value="1"/>
</dbReference>
<keyword evidence="3" id="KW-1133">Transmembrane helix</keyword>
<dbReference type="Gene3D" id="1.10.287.470">
    <property type="entry name" value="Helix hairpin bin"/>
    <property type="match status" value="1"/>
</dbReference>
<comment type="subcellular location">
    <subcellularLocation>
        <location evidence="1">Membrane</location>
        <topology evidence="1">Single-pass membrane protein</topology>
    </subcellularLocation>
</comment>
<dbReference type="PANTHER" id="PTHR30386">
    <property type="entry name" value="MEMBRANE FUSION SUBUNIT OF EMRAB-TOLC MULTIDRUG EFFLUX PUMP"/>
    <property type="match status" value="1"/>
</dbReference>
<sequence>MPAPPRRIFAFAVSALLLGVAAAVWLELPSGPLCHAILTARTTHVTASRAGRIAEVTVEEGSEVRIGDPIMRIHDESLGHAILAKKREIASLESKLQQSLASAELELNWRLRTLESEICDIQLRSASFLKEKYNFELQRSMLGDVLAGRDFAMIDDGNSLFDSMVVNNKISSSQRMATVLEMELVANAAEVSSAQVEICELRQKQLLGLKESLPLHIRKTQGVDVAEAELARAEAELDQLLAQETELTIVSPAIGRVGVFKCRSGDQVDPGTALVELLDDSKRYLVVYVPSKNIPSFELGTKVQLTFPGNAFYSGVVSSVAPQAKPCLIAENSTEDTTVLVQVEQTGHVWPNVPIGSQVMVRVSEKQ</sequence>
<accession>A0A517QPD3</accession>
<dbReference type="GO" id="GO:0016020">
    <property type="term" value="C:membrane"/>
    <property type="evidence" value="ECO:0007669"/>
    <property type="project" value="UniProtKB-SubCell"/>
</dbReference>
<keyword evidence="2" id="KW-0812">Transmembrane</keyword>
<organism evidence="6 7">
    <name type="scientific">Thalassoglobus polymorphus</name>
    <dbReference type="NCBI Taxonomy" id="2527994"/>
    <lineage>
        <taxon>Bacteria</taxon>
        <taxon>Pseudomonadati</taxon>
        <taxon>Planctomycetota</taxon>
        <taxon>Planctomycetia</taxon>
        <taxon>Planctomycetales</taxon>
        <taxon>Planctomycetaceae</taxon>
        <taxon>Thalassoglobus</taxon>
    </lineage>
</organism>
<evidence type="ECO:0000313" key="6">
    <source>
        <dbReference type="EMBL" id="QDT33486.1"/>
    </source>
</evidence>
<protein>
    <submittedName>
        <fullName evidence="6">Multidrug resistance protein MdtN</fullName>
    </submittedName>
</protein>
<dbReference type="InterPro" id="IPR050739">
    <property type="entry name" value="MFP"/>
</dbReference>
<name>A0A517QPD3_9PLAN</name>
<keyword evidence="5" id="KW-0175">Coiled coil</keyword>
<dbReference type="RefSeq" id="WP_197441672.1">
    <property type="nucleotide sequence ID" value="NZ_CP036267.1"/>
</dbReference>
<gene>
    <name evidence="6" type="ORF">Mal48_27390</name>
</gene>
<dbReference type="EMBL" id="CP036267">
    <property type="protein sequence ID" value="QDT33486.1"/>
    <property type="molecule type" value="Genomic_DNA"/>
</dbReference>
<feature type="coiled-coil region" evidence="5">
    <location>
        <begin position="223"/>
        <end position="250"/>
    </location>
</feature>
<evidence type="ECO:0000256" key="2">
    <source>
        <dbReference type="ARBA" id="ARBA00022692"/>
    </source>
</evidence>
<evidence type="ECO:0000256" key="5">
    <source>
        <dbReference type="SAM" id="Coils"/>
    </source>
</evidence>
<reference evidence="6 7" key="1">
    <citation type="submission" date="2019-02" db="EMBL/GenBank/DDBJ databases">
        <title>Deep-cultivation of Planctomycetes and their phenomic and genomic characterization uncovers novel biology.</title>
        <authorList>
            <person name="Wiegand S."/>
            <person name="Jogler M."/>
            <person name="Boedeker C."/>
            <person name="Pinto D."/>
            <person name="Vollmers J."/>
            <person name="Rivas-Marin E."/>
            <person name="Kohn T."/>
            <person name="Peeters S.H."/>
            <person name="Heuer A."/>
            <person name="Rast P."/>
            <person name="Oberbeckmann S."/>
            <person name="Bunk B."/>
            <person name="Jeske O."/>
            <person name="Meyerdierks A."/>
            <person name="Storesund J.E."/>
            <person name="Kallscheuer N."/>
            <person name="Luecker S."/>
            <person name="Lage O.M."/>
            <person name="Pohl T."/>
            <person name="Merkel B.J."/>
            <person name="Hornburger P."/>
            <person name="Mueller R.-W."/>
            <person name="Bruemmer F."/>
            <person name="Labrenz M."/>
            <person name="Spormann A.M."/>
            <person name="Op den Camp H."/>
            <person name="Overmann J."/>
            <person name="Amann R."/>
            <person name="Jetten M.S.M."/>
            <person name="Mascher T."/>
            <person name="Medema M.H."/>
            <person name="Devos D.P."/>
            <person name="Kaster A.-K."/>
            <person name="Ovreas L."/>
            <person name="Rohde M."/>
            <person name="Galperin M.Y."/>
            <person name="Jogler C."/>
        </authorList>
    </citation>
    <scope>NUCLEOTIDE SEQUENCE [LARGE SCALE GENOMIC DNA]</scope>
    <source>
        <strain evidence="6 7">Mal48</strain>
    </source>
</reference>
<evidence type="ECO:0000256" key="4">
    <source>
        <dbReference type="ARBA" id="ARBA00023136"/>
    </source>
</evidence>
<proteinExistence type="predicted"/>
<dbReference type="Gene3D" id="2.40.30.170">
    <property type="match status" value="1"/>
</dbReference>
<evidence type="ECO:0000256" key="3">
    <source>
        <dbReference type="ARBA" id="ARBA00022989"/>
    </source>
</evidence>
<dbReference type="AlphaFoldDB" id="A0A517QPD3"/>
<evidence type="ECO:0000256" key="1">
    <source>
        <dbReference type="ARBA" id="ARBA00004167"/>
    </source>
</evidence>
<dbReference type="SUPFAM" id="SSF111369">
    <property type="entry name" value="HlyD-like secretion proteins"/>
    <property type="match status" value="1"/>
</dbReference>
<keyword evidence="4" id="KW-0472">Membrane</keyword>
<dbReference type="KEGG" id="tpol:Mal48_27390"/>
<dbReference type="Gene3D" id="2.40.50.100">
    <property type="match status" value="2"/>
</dbReference>
<evidence type="ECO:0000313" key="7">
    <source>
        <dbReference type="Proteomes" id="UP000315724"/>
    </source>
</evidence>